<evidence type="ECO:0000313" key="3">
    <source>
        <dbReference type="EMBL" id="BFG02558.1"/>
    </source>
</evidence>
<feature type="compositionally biased region" description="Polar residues" evidence="1">
    <location>
        <begin position="543"/>
        <end position="554"/>
    </location>
</feature>
<sequence>MADHKYKLFSTVDPSKVNVPFNKKFAKLTLASHKKKQPSGQPGQDTKESEPKPPEEIILSENPLLRSDSSSDMGQSHTLKDDAEDSHLDIECSEYMEALQLSGDGCTQPRRSQTPVDVEALATQVTNLTMEQRQPQPEISICISSTTEEGGDDDSDASCITISDSSEDEAPPPESMAVSDRMSGTDPQQEPIAAPILTNDQVQRIEAFLRDVSNERREMGDKEFPMTPSPLSSTRRRSRLADADTESMATTDEDWMPSRPMDSSQRLANNETELATFCSADLAGLASSKRLADDDTELNTLSSEDAARAKSSSKRLADDDTEVNTLCSRDSTLNEDEPTPDVSIEIPETCSEGDPTPPRQGPRPRPSSSSASTSSGEEPAAIQVSSINISAKINIKIHIPAVESSSGDEEEDEPYPTPKATQSLPPAEEVYEEQPQRQQKQQLQEEQHQKSMLATNDASEDEEFLTQAENLLNQLYGKAWQTPDVIRTLKRSSGGSGGKPKSFQVPTAVTTVKKKKERRPAPRVHQPNESLLADFSQFKRTLHSNQTPLNSTRLPQRAVQTERRPRAASPQSQRKPQRKPQPTPRTNHVDEDRWRALIDTDSGTDASDDEDADATFSDTESSSDAADDNNGRGDITYMDLSKDEVEVISDPDEDVQSAETHRRLDDILRSCRAASKTKLPATPMEPSAEIEPATPTVKGPTRRRLFKPNIGYETEKEAIAIVTRAQELDMLDELEDDYLPGTPVHKRLQEVKKNMGIEKKTNATPEASPILKLLAPKTAIKDSAKAIKDSAKASARQLKEQPKRSDGKFSFLKSLEGAVPRECSDKEALFYREKFAKNKEQLAERLYKMFNADVFNNELDVPITWSKRLRNTAGRCLNKRKSTQRLSTIELSVKVLTTADRLRCTLIHELCHAATWVFNSEGGHGRVWKNWAQRANKKYPDLPAITVCHSYSIDFKYTYRCVNCNLDSNAHSRSRKVEYLRCRKCQGKITLLLNKKDKHGNIVSQPAGEAKGFAKFVKDNFKKYKQANVPHKEVMTLLSAAYAKQKEQEEKQTTASLATLTLGISSQT</sequence>
<feature type="compositionally biased region" description="Low complexity" evidence="1">
    <location>
        <begin position="614"/>
        <end position="624"/>
    </location>
</feature>
<dbReference type="GO" id="GO:0006974">
    <property type="term" value="P:DNA damage response"/>
    <property type="evidence" value="ECO:0007669"/>
    <property type="project" value="UniProtKB-ARBA"/>
</dbReference>
<feature type="region of interest" description="Disordered" evidence="1">
    <location>
        <begin position="30"/>
        <end position="85"/>
    </location>
</feature>
<gene>
    <name evidence="3" type="ORF">DMAD_02040</name>
</gene>
<dbReference type="GO" id="GO:0005634">
    <property type="term" value="C:nucleus"/>
    <property type="evidence" value="ECO:0007669"/>
    <property type="project" value="TreeGrafter"/>
</dbReference>
<feature type="region of interest" description="Disordered" evidence="1">
    <location>
        <begin position="214"/>
        <end position="270"/>
    </location>
</feature>
<feature type="region of interest" description="Disordered" evidence="1">
    <location>
        <begin position="489"/>
        <end position="636"/>
    </location>
</feature>
<keyword evidence="4" id="KW-1185">Reference proteome</keyword>
<feature type="compositionally biased region" description="Polar residues" evidence="1">
    <location>
        <begin position="127"/>
        <end position="148"/>
    </location>
</feature>
<dbReference type="Proteomes" id="UP001500889">
    <property type="component" value="Chromosome A"/>
</dbReference>
<feature type="region of interest" description="Disordered" evidence="1">
    <location>
        <begin position="127"/>
        <end position="199"/>
    </location>
</feature>
<dbReference type="SMART" id="SM00731">
    <property type="entry name" value="SprT"/>
    <property type="match status" value="1"/>
</dbReference>
<reference evidence="3 4" key="1">
    <citation type="submission" date="2024-02" db="EMBL/GenBank/DDBJ databases">
        <title>A chromosome-level genome assembly of Drosophila madeirensis, a fruit fly species endemic to Madeira island.</title>
        <authorList>
            <person name="Tomihara K."/>
            <person name="Llopart A."/>
            <person name="Yamamoto D."/>
        </authorList>
    </citation>
    <scope>NUCLEOTIDE SEQUENCE [LARGE SCALE GENOMIC DNA]</scope>
    <source>
        <strain evidence="3 4">RF1</strain>
    </source>
</reference>
<protein>
    <recommendedName>
        <fullName evidence="2">SprT-like domain-containing protein</fullName>
    </recommendedName>
</protein>
<evidence type="ECO:0000313" key="4">
    <source>
        <dbReference type="Proteomes" id="UP001500889"/>
    </source>
</evidence>
<feature type="compositionally biased region" description="Basic and acidic residues" evidence="1">
    <location>
        <begin position="214"/>
        <end position="224"/>
    </location>
</feature>
<name>A0AAU9G286_DROMD</name>
<dbReference type="EMBL" id="AP029266">
    <property type="protein sequence ID" value="BFG02558.1"/>
    <property type="molecule type" value="Genomic_DNA"/>
</dbReference>
<proteinExistence type="predicted"/>
<evidence type="ECO:0000259" key="2">
    <source>
        <dbReference type="SMART" id="SM00731"/>
    </source>
</evidence>
<feature type="region of interest" description="Disordered" evidence="1">
    <location>
        <begin position="400"/>
        <end position="466"/>
    </location>
</feature>
<feature type="compositionally biased region" description="Polar residues" evidence="1">
    <location>
        <begin position="261"/>
        <end position="270"/>
    </location>
</feature>
<organism evidence="3 4">
    <name type="scientific">Drosophila madeirensis</name>
    <name type="common">Fruit fly</name>
    <dbReference type="NCBI Taxonomy" id="30013"/>
    <lineage>
        <taxon>Eukaryota</taxon>
        <taxon>Metazoa</taxon>
        <taxon>Ecdysozoa</taxon>
        <taxon>Arthropoda</taxon>
        <taxon>Hexapoda</taxon>
        <taxon>Insecta</taxon>
        <taxon>Pterygota</taxon>
        <taxon>Neoptera</taxon>
        <taxon>Endopterygota</taxon>
        <taxon>Diptera</taxon>
        <taxon>Brachycera</taxon>
        <taxon>Muscomorpha</taxon>
        <taxon>Ephydroidea</taxon>
        <taxon>Drosophilidae</taxon>
        <taxon>Drosophila</taxon>
        <taxon>Sophophora</taxon>
    </lineage>
</organism>
<feature type="region of interest" description="Disordered" evidence="1">
    <location>
        <begin position="289"/>
        <end position="383"/>
    </location>
</feature>
<feature type="domain" description="SprT-like" evidence="2">
    <location>
        <begin position="840"/>
        <end position="992"/>
    </location>
</feature>
<feature type="compositionally biased region" description="Basic residues" evidence="1">
    <location>
        <begin position="512"/>
        <end position="522"/>
    </location>
</feature>
<evidence type="ECO:0000256" key="1">
    <source>
        <dbReference type="SAM" id="MobiDB-lite"/>
    </source>
</evidence>
<dbReference type="PANTHER" id="PTHR23099:SF0">
    <property type="entry name" value="GERM CELL NUCLEAR ACIDIC PROTEIN"/>
    <property type="match status" value="1"/>
</dbReference>
<dbReference type="InterPro" id="IPR035240">
    <property type="entry name" value="SprT_Zn_ribbon"/>
</dbReference>
<feature type="region of interest" description="Disordered" evidence="1">
    <location>
        <begin position="677"/>
        <end position="699"/>
    </location>
</feature>
<dbReference type="AlphaFoldDB" id="A0AAU9G286"/>
<feature type="compositionally biased region" description="Basic and acidic residues" evidence="1">
    <location>
        <begin position="587"/>
        <end position="598"/>
    </location>
</feature>
<feature type="compositionally biased region" description="Pro residues" evidence="1">
    <location>
        <begin position="355"/>
        <end position="365"/>
    </location>
</feature>
<dbReference type="Pfam" id="PF17283">
    <property type="entry name" value="Zn_ribbon_SprT"/>
    <property type="match status" value="1"/>
</dbReference>
<feature type="compositionally biased region" description="Polar residues" evidence="1">
    <location>
        <begin position="67"/>
        <end position="77"/>
    </location>
</feature>
<feature type="compositionally biased region" description="Low complexity" evidence="1">
    <location>
        <begin position="366"/>
        <end position="383"/>
    </location>
</feature>
<dbReference type="InterPro" id="IPR006640">
    <property type="entry name" value="SprT-like_domain"/>
</dbReference>
<dbReference type="PANTHER" id="PTHR23099">
    <property type="entry name" value="TRANSCRIPTIONAL REGULATOR"/>
    <property type="match status" value="1"/>
</dbReference>
<feature type="compositionally biased region" description="Basic and acidic residues" evidence="1">
    <location>
        <begin position="45"/>
        <end position="55"/>
    </location>
</feature>
<accession>A0AAU9G286</accession>
<dbReference type="Pfam" id="PF10263">
    <property type="entry name" value="SprT-like"/>
    <property type="match status" value="1"/>
</dbReference>